<feature type="transmembrane region" description="Helical" evidence="7">
    <location>
        <begin position="558"/>
        <end position="579"/>
    </location>
</feature>
<comment type="caution">
    <text evidence="9">The sequence shown here is derived from an EMBL/GenBank/DDBJ whole genome shotgun (WGS) entry which is preliminary data.</text>
</comment>
<dbReference type="Pfam" id="PF02687">
    <property type="entry name" value="FtsX"/>
    <property type="match status" value="1"/>
</dbReference>
<feature type="transmembrane region" description="Helical" evidence="7">
    <location>
        <begin position="782"/>
        <end position="804"/>
    </location>
</feature>
<evidence type="ECO:0000256" key="5">
    <source>
        <dbReference type="ARBA" id="ARBA00023136"/>
    </source>
</evidence>
<keyword evidence="3 7" id="KW-0812">Transmembrane</keyword>
<dbReference type="AlphaFoldDB" id="A0A4R6J9Q5"/>
<dbReference type="OrthoDB" id="3782729at2"/>
<accession>A0A4R6J9Q5</accession>
<evidence type="ECO:0000256" key="4">
    <source>
        <dbReference type="ARBA" id="ARBA00022989"/>
    </source>
</evidence>
<evidence type="ECO:0000256" key="6">
    <source>
        <dbReference type="SAM" id="MobiDB-lite"/>
    </source>
</evidence>
<feature type="transmembrane region" description="Helical" evidence="7">
    <location>
        <begin position="880"/>
        <end position="902"/>
    </location>
</feature>
<dbReference type="InterPro" id="IPR003838">
    <property type="entry name" value="ABC3_permease_C"/>
</dbReference>
<feature type="transmembrane region" description="Helical" evidence="7">
    <location>
        <begin position="352"/>
        <end position="374"/>
    </location>
</feature>
<protein>
    <submittedName>
        <fullName evidence="9">Putative ABC transport system permease protein</fullName>
    </submittedName>
</protein>
<feature type="domain" description="ABC3 transporter permease C-terminal" evidence="8">
    <location>
        <begin position="789"/>
        <end position="901"/>
    </location>
</feature>
<keyword evidence="10" id="KW-1185">Reference proteome</keyword>
<keyword evidence="5 7" id="KW-0472">Membrane</keyword>
<feature type="transmembrane region" description="Helical" evidence="7">
    <location>
        <begin position="473"/>
        <end position="494"/>
    </location>
</feature>
<evidence type="ECO:0000256" key="3">
    <source>
        <dbReference type="ARBA" id="ARBA00022692"/>
    </source>
</evidence>
<feature type="transmembrane region" description="Helical" evidence="7">
    <location>
        <begin position="44"/>
        <end position="65"/>
    </location>
</feature>
<sequence length="921" mass="95496">MTRRRPHTDAEQQQPSRPEPGGRRRLVLHWPSIRGRARADAGPLLLVAAVVAAVALLAGATPPLIRSTSDDATREAVRRAADDAAVRVEAEWPDDYGPNGGRARSPGLAADIADVAGRAEFQLDPGLRSALRPPVTTVSSISLMITDGSVQRRLQLEYLTNATGEPAVTWVSGRAPGPSAADEFVEIPLNGGPWPMQVGLSEAGAAALGVKPGDRIPVQDERRNPYDVRVSGVFRPVDANDPAWGPAPWVLNPSANRDGFGTTRIGALLTAESVPDLRLAFRTDQLRRVVRFDVDPDTLTWESAQALAASVGTLKGSSAVSAERDQSLKWATQLDSVLSDLRDQVATATAQASVLLIAVLAGALLVIALAADLLTRRRATALATARRRGASLPGLAAELVVESAAVAVPAALLGLALSFALAGGASLTWVLPFVVIAVAAGPAFGTLTAARATRDRRAPANRSARRWIRNTQLIRRFAVDAAVVALAVASLVALRQRDIGSTVDLPAAAPTLCALAVSLLLVRLLPLATGLVLRLALRSRHPLALFGAARAAATSARVLPALALTTALALSAFAVTLYATTDRGLSEGAWQTTGSDARLSLTSDSSSHATDVVSRTAAAPGVRHAVAARVSESARFIADNTAVPARLIVVDTQAFRQLLADTPLPPLPATSLTGGDGRVPALVRTADGSLSPGVDFRLPIVTNQAVELTAVGTAPVLGVGDDVVVVDTSAATAAGLPAEPNTIWATGPGAANALKAAASGGRVVARTDLLKERRTAPLTSSLAALSLLTAAILLVLGLLGYALAAAASAPGRWETLARLRTLGLRPRDTHRVAAGELLPPAVVAALCAPLLGALLAWSALGPLALRLLTAQATDPAVVTPWWQLTAATVAALLLTLIAIITAEVVTRRRRRLSETLRVGDS</sequence>
<proteinExistence type="predicted"/>
<feature type="region of interest" description="Disordered" evidence="6">
    <location>
        <begin position="1"/>
        <end position="24"/>
    </location>
</feature>
<keyword evidence="2" id="KW-1003">Cell membrane</keyword>
<feature type="transmembrane region" description="Helical" evidence="7">
    <location>
        <begin position="429"/>
        <end position="452"/>
    </location>
</feature>
<evidence type="ECO:0000259" key="8">
    <source>
        <dbReference type="Pfam" id="PF02687"/>
    </source>
</evidence>
<evidence type="ECO:0000256" key="2">
    <source>
        <dbReference type="ARBA" id="ARBA00022475"/>
    </source>
</evidence>
<dbReference type="RefSeq" id="WP_133878363.1">
    <property type="nucleotide sequence ID" value="NZ_BOMD01000035.1"/>
</dbReference>
<keyword evidence="4 7" id="KW-1133">Transmembrane helix</keyword>
<evidence type="ECO:0000313" key="9">
    <source>
        <dbReference type="EMBL" id="TDO32384.1"/>
    </source>
</evidence>
<dbReference type="EMBL" id="SNWR01000002">
    <property type="protein sequence ID" value="TDO32384.1"/>
    <property type="molecule type" value="Genomic_DNA"/>
</dbReference>
<comment type="subcellular location">
    <subcellularLocation>
        <location evidence="1">Cell membrane</location>
        <topology evidence="1">Multi-pass membrane protein</topology>
    </subcellularLocation>
</comment>
<evidence type="ECO:0000313" key="10">
    <source>
        <dbReference type="Proteomes" id="UP000294901"/>
    </source>
</evidence>
<evidence type="ECO:0000256" key="1">
    <source>
        <dbReference type="ARBA" id="ARBA00004651"/>
    </source>
</evidence>
<organism evidence="9 10">
    <name type="scientific">Paractinoplanes brasiliensis</name>
    <dbReference type="NCBI Taxonomy" id="52695"/>
    <lineage>
        <taxon>Bacteria</taxon>
        <taxon>Bacillati</taxon>
        <taxon>Actinomycetota</taxon>
        <taxon>Actinomycetes</taxon>
        <taxon>Micromonosporales</taxon>
        <taxon>Micromonosporaceae</taxon>
        <taxon>Paractinoplanes</taxon>
    </lineage>
</organism>
<feature type="transmembrane region" description="Helical" evidence="7">
    <location>
        <begin position="395"/>
        <end position="423"/>
    </location>
</feature>
<gene>
    <name evidence="9" type="ORF">C8E87_7841</name>
</gene>
<name>A0A4R6J9Q5_9ACTN</name>
<feature type="transmembrane region" description="Helical" evidence="7">
    <location>
        <begin position="514"/>
        <end position="537"/>
    </location>
</feature>
<reference evidence="9 10" key="1">
    <citation type="submission" date="2019-03" db="EMBL/GenBank/DDBJ databases">
        <title>Sequencing the genomes of 1000 actinobacteria strains.</title>
        <authorList>
            <person name="Klenk H.-P."/>
        </authorList>
    </citation>
    <scope>NUCLEOTIDE SEQUENCE [LARGE SCALE GENOMIC DNA]</scope>
    <source>
        <strain evidence="9 10">DSM 43805</strain>
    </source>
</reference>
<evidence type="ECO:0000256" key="7">
    <source>
        <dbReference type="SAM" id="Phobius"/>
    </source>
</evidence>
<dbReference type="GO" id="GO:0005886">
    <property type="term" value="C:plasma membrane"/>
    <property type="evidence" value="ECO:0007669"/>
    <property type="project" value="UniProtKB-SubCell"/>
</dbReference>
<dbReference type="Proteomes" id="UP000294901">
    <property type="component" value="Unassembled WGS sequence"/>
</dbReference>
<feature type="transmembrane region" description="Helical" evidence="7">
    <location>
        <begin position="837"/>
        <end position="860"/>
    </location>
</feature>